<accession>A0AAW1RHV7</accession>
<dbReference type="PRINTS" id="PR00153">
    <property type="entry name" value="CSAPPISMRASE"/>
</dbReference>
<evidence type="ECO:0000259" key="1">
    <source>
        <dbReference type="PROSITE" id="PS50072"/>
    </source>
</evidence>
<dbReference type="InterPro" id="IPR044233">
    <property type="entry name" value="CYP23-like"/>
</dbReference>
<dbReference type="SUPFAM" id="SSF50891">
    <property type="entry name" value="Cyclophilin-like"/>
    <property type="match status" value="1"/>
</dbReference>
<dbReference type="InterPro" id="IPR029000">
    <property type="entry name" value="Cyclophilin-like_dom_sf"/>
</dbReference>
<reference evidence="2 3" key="1">
    <citation type="journal article" date="2024" name="Nat. Commun.">
        <title>Phylogenomics reveals the evolutionary origins of lichenization in chlorophyte algae.</title>
        <authorList>
            <person name="Puginier C."/>
            <person name="Libourel C."/>
            <person name="Otte J."/>
            <person name="Skaloud P."/>
            <person name="Haon M."/>
            <person name="Grisel S."/>
            <person name="Petersen M."/>
            <person name="Berrin J.G."/>
            <person name="Delaux P.M."/>
            <person name="Dal Grande F."/>
            <person name="Keller J."/>
        </authorList>
    </citation>
    <scope>NUCLEOTIDE SEQUENCE [LARGE SCALE GENOMIC DNA]</scope>
    <source>
        <strain evidence="2 3">SAG 245.80</strain>
    </source>
</reference>
<name>A0AAW1RHV7_9CHLO</name>
<feature type="domain" description="PPIase cyclophilin-type" evidence="1">
    <location>
        <begin position="111"/>
        <end position="274"/>
    </location>
</feature>
<dbReference type="Pfam" id="PF00160">
    <property type="entry name" value="Pro_isomerase"/>
    <property type="match status" value="1"/>
</dbReference>
<dbReference type="PANTHER" id="PTHR47511">
    <property type="entry name" value="PEPTIDYL-PROLYL CIS-TRANS ISOMERASE CYP23"/>
    <property type="match status" value="1"/>
</dbReference>
<evidence type="ECO:0000313" key="3">
    <source>
        <dbReference type="Proteomes" id="UP001445335"/>
    </source>
</evidence>
<dbReference type="Gene3D" id="2.40.100.10">
    <property type="entry name" value="Cyclophilin-like"/>
    <property type="match status" value="1"/>
</dbReference>
<dbReference type="PANTHER" id="PTHR47511:SF1">
    <property type="entry name" value="PEPTIDYL-PROLYL CIS-TRANS ISOMERASE CYP23"/>
    <property type="match status" value="1"/>
</dbReference>
<keyword evidence="3" id="KW-1185">Reference proteome</keyword>
<proteinExistence type="predicted"/>
<dbReference type="AlphaFoldDB" id="A0AAW1RHV7"/>
<organism evidence="2 3">
    <name type="scientific">Elliptochloris bilobata</name>
    <dbReference type="NCBI Taxonomy" id="381761"/>
    <lineage>
        <taxon>Eukaryota</taxon>
        <taxon>Viridiplantae</taxon>
        <taxon>Chlorophyta</taxon>
        <taxon>core chlorophytes</taxon>
        <taxon>Trebouxiophyceae</taxon>
        <taxon>Trebouxiophyceae incertae sedis</taxon>
        <taxon>Elliptochloris clade</taxon>
        <taxon>Elliptochloris</taxon>
    </lineage>
</organism>
<sequence length="308" mass="33748">MAAVKAEFPEASVRFAFVGYRDYYNRSQCLVTHNFSGDVDELRSFLTGGLPNGNNDVCEDVAGGLELAAARTSYYFAAINASTDKMVALFQAAYGTQTGSQFQALRLTSPTADFLSTMTSYGDIEFGVYPDVAPVTAPHIMALAKLGAYNTNHFFRVDKGFVAQVADVKGGRQCDLDARQQIEAAKTVPLEVRADVKHTKRGILSMARSDDPHSGGSSFSILLGPAPHLDMNYAIFGEVTRGMDVLTKMEALETRREGIFVMPRERVTIHSTYVHCEPCEEEARDLRARLMAANGELERIRAARLPGN</sequence>
<evidence type="ECO:0000313" key="2">
    <source>
        <dbReference type="EMBL" id="KAK9833419.1"/>
    </source>
</evidence>
<dbReference type="CDD" id="cd00317">
    <property type="entry name" value="cyclophilin"/>
    <property type="match status" value="1"/>
</dbReference>
<dbReference type="EMBL" id="JALJOU010000036">
    <property type="protein sequence ID" value="KAK9833419.1"/>
    <property type="molecule type" value="Genomic_DNA"/>
</dbReference>
<gene>
    <name evidence="2" type="ORF">WJX81_003417</name>
</gene>
<dbReference type="InterPro" id="IPR002130">
    <property type="entry name" value="Cyclophilin-type_PPIase_dom"/>
</dbReference>
<protein>
    <recommendedName>
        <fullName evidence="1">PPIase cyclophilin-type domain-containing protein</fullName>
    </recommendedName>
</protein>
<comment type="caution">
    <text evidence="2">The sequence shown here is derived from an EMBL/GenBank/DDBJ whole genome shotgun (WGS) entry which is preliminary data.</text>
</comment>
<dbReference type="PROSITE" id="PS50072">
    <property type="entry name" value="CSA_PPIASE_2"/>
    <property type="match status" value="1"/>
</dbReference>
<dbReference type="Proteomes" id="UP001445335">
    <property type="component" value="Unassembled WGS sequence"/>
</dbReference>
<dbReference type="GO" id="GO:0003755">
    <property type="term" value="F:peptidyl-prolyl cis-trans isomerase activity"/>
    <property type="evidence" value="ECO:0007669"/>
    <property type="project" value="InterPro"/>
</dbReference>